<evidence type="ECO:0000313" key="2">
    <source>
        <dbReference type="EMBL" id="QOY42966.1"/>
    </source>
</evidence>
<sequence length="418" mass="48357">MQSKNIPYLFFLLHFQNIFTYRRRLTALHLRFKQKKLMKIRKLSLILTLSFMKFFYVFCFDESSNSIKESLLNCLPLKKEKLGKIINGKEIYPLVSLEIKTQQLKLEGEIIPSKIVSRRILIAKGVVQSRLLPNDVLYFNTNTNSNQAVKAKQLVGVVTYGKNNRKEELYSSCDGIIKEVLPQGFHDFEATFFVIYCDLKNPVLSTYFGYSIVPITEKNTVFGKFENAPAKKEMNIKKDKLNDRNTRLISNKEHKKLYFEQSTHHKYNSSLEYQNRQSTHCAGKFQLNSICMNEGDSASSDNSENPSNVKRVEFLYKKCVPNKSKPADSSLTVKLKAYRKSLEALKQSVANITDFSRVGNIKLEDEKQLDFDKQKNLASKMSTLSIKYRIWISFAFTIIILTLIALLRISRYSFTHST</sequence>
<reference evidence="2 3" key="1">
    <citation type="submission" date="2019-09" db="EMBL/GenBank/DDBJ databases">
        <title>Consistent, comparative and evidence-based genome assembly and annotation for Cryptosporidium parvum, C. hominis and C. tyzzeri.</title>
        <authorList>
            <person name="Baptista R.P."/>
            <person name="Li Y."/>
            <person name="Sateriale A."/>
            <person name="Ansell B."/>
            <person name="Jex A."/>
            <person name="Sanders M."/>
            <person name="Brooks K."/>
            <person name="Tracey A."/>
            <person name="Berriman M."/>
            <person name="Striepen B."/>
            <person name="Cotton J.A."/>
            <person name="Kissinger J.C."/>
        </authorList>
    </citation>
    <scope>NUCLEOTIDE SEQUENCE [LARGE SCALE GENOMIC DNA]</scope>
    <source>
        <strain evidence="2 3">IOWA-ATCC</strain>
    </source>
</reference>
<dbReference type="EMBL" id="CP044421">
    <property type="protein sequence ID" value="QOY42966.1"/>
    <property type="molecule type" value="Genomic_DNA"/>
</dbReference>
<proteinExistence type="predicted"/>
<dbReference type="VEuPathDB" id="CryptoDB:CPATCC_0028140"/>
<feature type="transmembrane region" description="Helical" evidence="1">
    <location>
        <begin position="388"/>
        <end position="407"/>
    </location>
</feature>
<keyword evidence="1" id="KW-0812">Transmembrane</keyword>
<organism evidence="2 3">
    <name type="scientific">Cryptosporidium parvum</name>
    <dbReference type="NCBI Taxonomy" id="5807"/>
    <lineage>
        <taxon>Eukaryota</taxon>
        <taxon>Sar</taxon>
        <taxon>Alveolata</taxon>
        <taxon>Apicomplexa</taxon>
        <taxon>Conoidasida</taxon>
        <taxon>Coccidia</taxon>
        <taxon>Eucoccidiorida</taxon>
        <taxon>Eimeriorina</taxon>
        <taxon>Cryptosporidiidae</taxon>
        <taxon>Cryptosporidium</taxon>
    </lineage>
</organism>
<keyword evidence="1" id="KW-1133">Transmembrane helix</keyword>
<keyword evidence="1" id="KW-0472">Membrane</keyword>
<dbReference type="Proteomes" id="UP000593906">
    <property type="component" value="Chromosome 2"/>
</dbReference>
<evidence type="ECO:0000313" key="3">
    <source>
        <dbReference type="Proteomes" id="UP000593906"/>
    </source>
</evidence>
<name>A0A7S7LJH4_CRYPV</name>
<accession>A0A7S7LJH4</accession>
<gene>
    <name evidence="2" type="ORF">CPATCC_000658</name>
</gene>
<dbReference type="AlphaFoldDB" id="A0A7S7LJH4"/>
<protein>
    <submittedName>
        <fullName evidence="2">Uncharacterized protein</fullName>
    </submittedName>
</protein>
<evidence type="ECO:0000256" key="1">
    <source>
        <dbReference type="SAM" id="Phobius"/>
    </source>
</evidence>